<protein>
    <submittedName>
        <fullName evidence="1">Uncharacterized protein</fullName>
    </submittedName>
</protein>
<dbReference type="AlphaFoldDB" id="A0A2I0VZC0"/>
<proteinExistence type="predicted"/>
<evidence type="ECO:0000313" key="1">
    <source>
        <dbReference type="EMBL" id="PKU68756.1"/>
    </source>
</evidence>
<organism evidence="1 2">
    <name type="scientific">Dendrobium catenatum</name>
    <dbReference type="NCBI Taxonomy" id="906689"/>
    <lineage>
        <taxon>Eukaryota</taxon>
        <taxon>Viridiplantae</taxon>
        <taxon>Streptophyta</taxon>
        <taxon>Embryophyta</taxon>
        <taxon>Tracheophyta</taxon>
        <taxon>Spermatophyta</taxon>
        <taxon>Magnoliopsida</taxon>
        <taxon>Liliopsida</taxon>
        <taxon>Asparagales</taxon>
        <taxon>Orchidaceae</taxon>
        <taxon>Epidendroideae</taxon>
        <taxon>Malaxideae</taxon>
        <taxon>Dendrobiinae</taxon>
        <taxon>Dendrobium</taxon>
    </lineage>
</organism>
<dbReference type="Proteomes" id="UP000233837">
    <property type="component" value="Unassembled WGS sequence"/>
</dbReference>
<dbReference type="EMBL" id="KZ503049">
    <property type="protein sequence ID" value="PKU68756.1"/>
    <property type="molecule type" value="Genomic_DNA"/>
</dbReference>
<reference evidence="1 2" key="2">
    <citation type="journal article" date="2017" name="Nature">
        <title>The Apostasia genome and the evolution of orchids.</title>
        <authorList>
            <person name="Zhang G.Q."/>
            <person name="Liu K.W."/>
            <person name="Li Z."/>
            <person name="Lohaus R."/>
            <person name="Hsiao Y.Y."/>
            <person name="Niu S.C."/>
            <person name="Wang J.Y."/>
            <person name="Lin Y.C."/>
            <person name="Xu Q."/>
            <person name="Chen L.J."/>
            <person name="Yoshida K."/>
            <person name="Fujiwara S."/>
            <person name="Wang Z.W."/>
            <person name="Zhang Y.Q."/>
            <person name="Mitsuda N."/>
            <person name="Wang M."/>
            <person name="Liu G.H."/>
            <person name="Pecoraro L."/>
            <person name="Huang H.X."/>
            <person name="Xiao X.J."/>
            <person name="Lin M."/>
            <person name="Wu X.Y."/>
            <person name="Wu W.L."/>
            <person name="Chen Y.Y."/>
            <person name="Chang S.B."/>
            <person name="Sakamoto S."/>
            <person name="Ohme-Takagi M."/>
            <person name="Yagi M."/>
            <person name="Zeng S.J."/>
            <person name="Shen C.Y."/>
            <person name="Yeh C.M."/>
            <person name="Luo Y.B."/>
            <person name="Tsai W.C."/>
            <person name="Van de Peer Y."/>
            <person name="Liu Z.J."/>
        </authorList>
    </citation>
    <scope>NUCLEOTIDE SEQUENCE [LARGE SCALE GENOMIC DNA]</scope>
    <source>
        <tissue evidence="1">The whole plant</tissue>
    </source>
</reference>
<accession>A0A2I0VZC0</accession>
<name>A0A2I0VZC0_9ASPA</name>
<reference evidence="1 2" key="1">
    <citation type="journal article" date="2016" name="Sci. Rep.">
        <title>The Dendrobium catenatum Lindl. genome sequence provides insights into polysaccharide synthase, floral development and adaptive evolution.</title>
        <authorList>
            <person name="Zhang G.Q."/>
            <person name="Xu Q."/>
            <person name="Bian C."/>
            <person name="Tsai W.C."/>
            <person name="Yeh C.M."/>
            <person name="Liu K.W."/>
            <person name="Yoshida K."/>
            <person name="Zhang L.S."/>
            <person name="Chang S.B."/>
            <person name="Chen F."/>
            <person name="Shi Y."/>
            <person name="Su Y.Y."/>
            <person name="Zhang Y.Q."/>
            <person name="Chen L.J."/>
            <person name="Yin Y."/>
            <person name="Lin M."/>
            <person name="Huang H."/>
            <person name="Deng H."/>
            <person name="Wang Z.W."/>
            <person name="Zhu S.L."/>
            <person name="Zhao X."/>
            <person name="Deng C."/>
            <person name="Niu S.C."/>
            <person name="Huang J."/>
            <person name="Wang M."/>
            <person name="Liu G.H."/>
            <person name="Yang H.J."/>
            <person name="Xiao X.J."/>
            <person name="Hsiao Y.Y."/>
            <person name="Wu W.L."/>
            <person name="Chen Y.Y."/>
            <person name="Mitsuda N."/>
            <person name="Ohme-Takagi M."/>
            <person name="Luo Y.B."/>
            <person name="Van de Peer Y."/>
            <person name="Liu Z.J."/>
        </authorList>
    </citation>
    <scope>NUCLEOTIDE SEQUENCE [LARGE SCALE GENOMIC DNA]</scope>
    <source>
        <tissue evidence="1">The whole plant</tissue>
    </source>
</reference>
<sequence length="146" mass="15546">MGADALPDLSAIDVSSPRCVPVGPVDCSVDLDLPVVDVNNAVPVDNLNEVSKSSNHFVNVPVHAAATINLANSLSCDRSDQINWLNDSSEGDFVSDHSDFDFISSDFCGGSDLGNDFSLVRANVGCSKVSRARGRGRGRGRGRRRR</sequence>
<evidence type="ECO:0000313" key="2">
    <source>
        <dbReference type="Proteomes" id="UP000233837"/>
    </source>
</evidence>
<gene>
    <name evidence="1" type="ORF">MA16_Dca014226</name>
</gene>
<keyword evidence="2" id="KW-1185">Reference proteome</keyword>